<protein>
    <submittedName>
        <fullName evidence="4">Leucoanthocyanidin reductase</fullName>
    </submittedName>
</protein>
<dbReference type="CDD" id="cd05259">
    <property type="entry name" value="PCBER_SDR_a"/>
    <property type="match status" value="1"/>
</dbReference>
<reference evidence="4" key="1">
    <citation type="journal article" date="2023" name="GigaByte">
        <title>Genome assembly of the bearded iris, Iris pallida Lam.</title>
        <authorList>
            <person name="Bruccoleri R.E."/>
            <person name="Oakeley E.J."/>
            <person name="Faust A.M.E."/>
            <person name="Altorfer M."/>
            <person name="Dessus-Babus S."/>
            <person name="Burckhardt D."/>
            <person name="Oertli M."/>
            <person name="Naumann U."/>
            <person name="Petersen F."/>
            <person name="Wong J."/>
        </authorList>
    </citation>
    <scope>NUCLEOTIDE SEQUENCE</scope>
    <source>
        <strain evidence="4">GSM-AAB239-AS_SAM_17_03QT</strain>
    </source>
</reference>
<dbReference type="InterPro" id="IPR045312">
    <property type="entry name" value="PCBER-like"/>
</dbReference>
<dbReference type="Gene3D" id="3.90.25.10">
    <property type="entry name" value="UDP-galactose 4-epimerase, domain 1"/>
    <property type="match status" value="1"/>
</dbReference>
<dbReference type="PANTHER" id="PTHR43349">
    <property type="entry name" value="PINORESINOL REDUCTASE-RELATED"/>
    <property type="match status" value="1"/>
</dbReference>
<feature type="domain" description="NmrA-like" evidence="3">
    <location>
        <begin position="12"/>
        <end position="299"/>
    </location>
</feature>
<dbReference type="SUPFAM" id="SSF51735">
    <property type="entry name" value="NAD(P)-binding Rossmann-fold domains"/>
    <property type="match status" value="1"/>
</dbReference>
<evidence type="ECO:0000313" key="4">
    <source>
        <dbReference type="EMBL" id="KAJ6796943.1"/>
    </source>
</evidence>
<comment type="caution">
    <text evidence="4">The sequence shown here is derived from an EMBL/GenBank/DDBJ whole genome shotgun (WGS) entry which is preliminary data.</text>
</comment>
<evidence type="ECO:0000259" key="3">
    <source>
        <dbReference type="Pfam" id="PF05368"/>
    </source>
</evidence>
<dbReference type="InterPro" id="IPR050608">
    <property type="entry name" value="NmrA-type/Isoflavone_red_sf"/>
</dbReference>
<dbReference type="Pfam" id="PF05368">
    <property type="entry name" value="NmrA"/>
    <property type="match status" value="1"/>
</dbReference>
<evidence type="ECO:0000256" key="1">
    <source>
        <dbReference type="ARBA" id="ARBA00022857"/>
    </source>
</evidence>
<dbReference type="PANTHER" id="PTHR43349:SF89">
    <property type="entry name" value="LEUCANTHOCYANIDIN REDUCTASE"/>
    <property type="match status" value="1"/>
</dbReference>
<keyword evidence="5" id="KW-1185">Reference proteome</keyword>
<keyword evidence="2" id="KW-0560">Oxidoreductase</keyword>
<dbReference type="AlphaFoldDB" id="A0AAX6DYY9"/>
<dbReference type="InterPro" id="IPR008030">
    <property type="entry name" value="NmrA-like"/>
</dbReference>
<sequence>MTAGPLSAPRPVLVIGATGYIGRFVADASLESGQTTYLLIRPGSGSCSREATIRDLRSKGAIIIEGCVEDSELIEKKLREHKIEVVISVTGGDNVLNQLCLVKAIRSVGTVKRFLPSEFGHDIDKANPVEPGLSFYNQKRKIRRAIEAAGIPYTYICCNSIAGWPYFDNTHPSEIAPPSDEFLIYGDGSVKAYFVAGTDIGKFTMKAAFDSRTLNKIVHFRPPFNCVTMNEMAILWESKLGRSLPRVTLTEKELLSMAEENCFPKSVVAALTHDIFINGCQTNYSLDGRKDVEVSSLYPG</sequence>
<accession>A0AAX6DYY9</accession>
<keyword evidence="1" id="KW-0521">NADP</keyword>
<evidence type="ECO:0000256" key="2">
    <source>
        <dbReference type="ARBA" id="ARBA00023002"/>
    </source>
</evidence>
<dbReference type="Proteomes" id="UP001140949">
    <property type="component" value="Unassembled WGS sequence"/>
</dbReference>
<organism evidence="4 5">
    <name type="scientific">Iris pallida</name>
    <name type="common">Sweet iris</name>
    <dbReference type="NCBI Taxonomy" id="29817"/>
    <lineage>
        <taxon>Eukaryota</taxon>
        <taxon>Viridiplantae</taxon>
        <taxon>Streptophyta</taxon>
        <taxon>Embryophyta</taxon>
        <taxon>Tracheophyta</taxon>
        <taxon>Spermatophyta</taxon>
        <taxon>Magnoliopsida</taxon>
        <taxon>Liliopsida</taxon>
        <taxon>Asparagales</taxon>
        <taxon>Iridaceae</taxon>
        <taxon>Iridoideae</taxon>
        <taxon>Irideae</taxon>
        <taxon>Iris</taxon>
    </lineage>
</organism>
<dbReference type="GO" id="GO:0016491">
    <property type="term" value="F:oxidoreductase activity"/>
    <property type="evidence" value="ECO:0007669"/>
    <property type="project" value="UniProtKB-KW"/>
</dbReference>
<gene>
    <name evidence="4" type="ORF">M6B38_221040</name>
</gene>
<dbReference type="Gene3D" id="3.40.50.720">
    <property type="entry name" value="NAD(P)-binding Rossmann-like Domain"/>
    <property type="match status" value="1"/>
</dbReference>
<proteinExistence type="predicted"/>
<evidence type="ECO:0000313" key="5">
    <source>
        <dbReference type="Proteomes" id="UP001140949"/>
    </source>
</evidence>
<reference evidence="4" key="2">
    <citation type="submission" date="2023-04" db="EMBL/GenBank/DDBJ databases">
        <authorList>
            <person name="Bruccoleri R.E."/>
            <person name="Oakeley E.J."/>
            <person name="Faust A.-M."/>
            <person name="Dessus-Babus S."/>
            <person name="Altorfer M."/>
            <person name="Burckhardt D."/>
            <person name="Oertli M."/>
            <person name="Naumann U."/>
            <person name="Petersen F."/>
            <person name="Wong J."/>
        </authorList>
    </citation>
    <scope>NUCLEOTIDE SEQUENCE</scope>
    <source>
        <strain evidence="4">GSM-AAB239-AS_SAM_17_03QT</strain>
        <tissue evidence="4">Leaf</tissue>
    </source>
</reference>
<dbReference type="InterPro" id="IPR036291">
    <property type="entry name" value="NAD(P)-bd_dom_sf"/>
</dbReference>
<dbReference type="EMBL" id="JANAVB010041219">
    <property type="protein sequence ID" value="KAJ6796943.1"/>
    <property type="molecule type" value="Genomic_DNA"/>
</dbReference>
<name>A0AAX6DYY9_IRIPA</name>